<evidence type="ECO:0000313" key="3">
    <source>
        <dbReference type="Proteomes" id="UP000260649"/>
    </source>
</evidence>
<dbReference type="GO" id="GO:0016747">
    <property type="term" value="F:acyltransferase activity, transferring groups other than amino-acyl groups"/>
    <property type="evidence" value="ECO:0007669"/>
    <property type="project" value="InterPro"/>
</dbReference>
<keyword evidence="3" id="KW-1185">Reference proteome</keyword>
<dbReference type="PROSITE" id="PS51186">
    <property type="entry name" value="GNAT"/>
    <property type="match status" value="1"/>
</dbReference>
<protein>
    <submittedName>
        <fullName evidence="2">GNAT family N-acetyltransferase</fullName>
    </submittedName>
</protein>
<keyword evidence="2" id="KW-0808">Transferase</keyword>
<gene>
    <name evidence="2" type="ORF">DV520_06825</name>
</gene>
<dbReference type="EMBL" id="QQRQ01000009">
    <property type="protein sequence ID" value="RFT06503.1"/>
    <property type="molecule type" value="Genomic_DNA"/>
</dbReference>
<sequence length="144" mass="16671">MEFKTATMADFDVAFDYIEKLWTYNTYDKEVIRKVYADVLADENSFAFFLMDGDTYHGFCHGAYFNTFWLSGMTCYVSSIITNEDERGKGCGVKLMDHAKELAKARGCKALVLDSGMPRTQAHRFYEIYGFEKSCYGFDYYLEP</sequence>
<organism evidence="2 3">
    <name type="scientific">Evtepia gabavorous</name>
    <dbReference type="NCBI Taxonomy" id="2211183"/>
    <lineage>
        <taxon>Bacteria</taxon>
        <taxon>Bacillati</taxon>
        <taxon>Bacillota</taxon>
        <taxon>Clostridia</taxon>
        <taxon>Eubacteriales</taxon>
        <taxon>Evtepia</taxon>
    </lineage>
</organism>
<proteinExistence type="predicted"/>
<dbReference type="InterPro" id="IPR016181">
    <property type="entry name" value="Acyl_CoA_acyltransferase"/>
</dbReference>
<evidence type="ECO:0000259" key="1">
    <source>
        <dbReference type="PROSITE" id="PS51186"/>
    </source>
</evidence>
<comment type="caution">
    <text evidence="2">The sequence shown here is derived from an EMBL/GenBank/DDBJ whole genome shotgun (WGS) entry which is preliminary data.</text>
</comment>
<dbReference type="InterPro" id="IPR000182">
    <property type="entry name" value="GNAT_dom"/>
</dbReference>
<evidence type="ECO:0000313" key="2">
    <source>
        <dbReference type="EMBL" id="RFT06503.1"/>
    </source>
</evidence>
<dbReference type="AlphaFoldDB" id="A0A3E2B384"/>
<feature type="domain" description="N-acetyltransferase" evidence="1">
    <location>
        <begin position="1"/>
        <end position="144"/>
    </location>
</feature>
<dbReference type="CDD" id="cd04301">
    <property type="entry name" value="NAT_SF"/>
    <property type="match status" value="1"/>
</dbReference>
<dbReference type="Proteomes" id="UP000260649">
    <property type="component" value="Unassembled WGS sequence"/>
</dbReference>
<dbReference type="RefSeq" id="WP_021920478.1">
    <property type="nucleotide sequence ID" value="NZ_CAKXKJ010000016.1"/>
</dbReference>
<dbReference type="Pfam" id="PF00583">
    <property type="entry name" value="Acetyltransf_1"/>
    <property type="match status" value="1"/>
</dbReference>
<dbReference type="OrthoDB" id="1771422at2"/>
<dbReference type="SUPFAM" id="SSF55729">
    <property type="entry name" value="Acyl-CoA N-acyltransferases (Nat)"/>
    <property type="match status" value="1"/>
</dbReference>
<dbReference type="Gene3D" id="3.40.630.30">
    <property type="match status" value="1"/>
</dbReference>
<dbReference type="GeneID" id="97995444"/>
<name>A0A3E2B384_9FIRM</name>
<reference evidence="2 3" key="1">
    <citation type="submission" date="2018-07" db="EMBL/GenBank/DDBJ databases">
        <title>GABA Modulating Bacteria of the Human Gut Microbiota.</title>
        <authorList>
            <person name="Strandwitz P."/>
            <person name="Kim K.H."/>
            <person name="Terekhova D."/>
            <person name="Liu J.K."/>
            <person name="Sharma A."/>
            <person name="Levering J."/>
            <person name="Mcdonald D."/>
            <person name="Dietrich D."/>
            <person name="Ramadhar T.R."/>
            <person name="Lekbua A."/>
            <person name="Mroue N."/>
            <person name="Liston C."/>
            <person name="Stewart E.J."/>
            <person name="Dubin M.J."/>
            <person name="Zengler K."/>
            <person name="Knight R."/>
            <person name="Gilbert J.A."/>
            <person name="Clardy J."/>
            <person name="Lewis K."/>
        </authorList>
    </citation>
    <scope>NUCLEOTIDE SEQUENCE [LARGE SCALE GENOMIC DNA]</scope>
    <source>
        <strain evidence="2 3">KLE1738</strain>
    </source>
</reference>
<accession>A0A3E2B384</accession>